<keyword evidence="4" id="KW-0808">Transferase</keyword>
<organism evidence="4 5">
    <name type="scientific">Halolamina pelagica</name>
    <dbReference type="NCBI Taxonomy" id="699431"/>
    <lineage>
        <taxon>Archaea</taxon>
        <taxon>Methanobacteriati</taxon>
        <taxon>Methanobacteriota</taxon>
        <taxon>Stenosarchaea group</taxon>
        <taxon>Halobacteria</taxon>
        <taxon>Halobacteriales</taxon>
        <taxon>Haloferacaceae</taxon>
    </lineage>
</organism>
<protein>
    <submittedName>
        <fullName evidence="4">Acetyl-CoA acetyltransferase</fullName>
    </submittedName>
</protein>
<name>A0A0P7HBH0_9EURY</name>
<dbReference type="Gene3D" id="3.40.47.10">
    <property type="match status" value="1"/>
</dbReference>
<dbReference type="InterPro" id="IPR055140">
    <property type="entry name" value="Thiolase_C_2"/>
</dbReference>
<dbReference type="AlphaFoldDB" id="A0A0P7HBH0"/>
<dbReference type="STRING" id="699431.SY89_01547"/>
<dbReference type="CDD" id="cd00829">
    <property type="entry name" value="SCP-x_thiolase"/>
    <property type="match status" value="1"/>
</dbReference>
<evidence type="ECO:0000259" key="2">
    <source>
        <dbReference type="Pfam" id="PF00108"/>
    </source>
</evidence>
<dbReference type="PANTHER" id="PTHR42870">
    <property type="entry name" value="ACETYL-COA C-ACETYLTRANSFERASE"/>
    <property type="match status" value="1"/>
</dbReference>
<dbReference type="InterPro" id="IPR002155">
    <property type="entry name" value="Thiolase"/>
</dbReference>
<keyword evidence="1" id="KW-0414">Isoprene biosynthesis</keyword>
<accession>A0A0P7HBH0</accession>
<dbReference type="GO" id="GO:0016747">
    <property type="term" value="F:acyltransferase activity, transferring groups other than amino-acyl groups"/>
    <property type="evidence" value="ECO:0007669"/>
    <property type="project" value="InterPro"/>
</dbReference>
<dbReference type="Proteomes" id="UP000050535">
    <property type="component" value="Unassembled WGS sequence"/>
</dbReference>
<keyword evidence="5" id="KW-1185">Reference proteome</keyword>
<reference evidence="5" key="1">
    <citation type="submission" date="2013-11" db="EMBL/GenBank/DDBJ databases">
        <authorList>
            <person name="Hoang H.T."/>
            <person name="Killian M.L."/>
            <person name="Madson D.M."/>
            <person name="Arruda P.H.E."/>
            <person name="Sun D."/>
            <person name="Schwartz K.J."/>
            <person name="Yoon K."/>
        </authorList>
    </citation>
    <scope>NUCLEOTIDE SEQUENCE [LARGE SCALE GENOMIC DNA]</scope>
    <source>
        <strain evidence="5">CDK2</strain>
    </source>
</reference>
<dbReference type="NCBIfam" id="NF004720">
    <property type="entry name" value="PRK06064.1"/>
    <property type="match status" value="1"/>
</dbReference>
<dbReference type="Pfam" id="PF22691">
    <property type="entry name" value="Thiolase_C_1"/>
    <property type="match status" value="1"/>
</dbReference>
<feature type="domain" description="Thiolase C-terminal" evidence="3">
    <location>
        <begin position="244"/>
        <end position="389"/>
    </location>
</feature>
<dbReference type="GO" id="GO:0008299">
    <property type="term" value="P:isoprenoid biosynthetic process"/>
    <property type="evidence" value="ECO:0007669"/>
    <property type="project" value="UniProtKB-KW"/>
</dbReference>
<dbReference type="PATRIC" id="fig|699431.3.peg.1583"/>
<evidence type="ECO:0000313" key="5">
    <source>
        <dbReference type="Proteomes" id="UP000050535"/>
    </source>
</evidence>
<dbReference type="EMBL" id="LGUC01000001">
    <property type="protein sequence ID" value="KPN30807.1"/>
    <property type="molecule type" value="Genomic_DNA"/>
</dbReference>
<evidence type="ECO:0000256" key="1">
    <source>
        <dbReference type="ARBA" id="ARBA00023229"/>
    </source>
</evidence>
<dbReference type="OrthoDB" id="167534at2157"/>
<dbReference type="InterPro" id="IPR016039">
    <property type="entry name" value="Thiolase-like"/>
</dbReference>
<dbReference type="SUPFAM" id="SSF53901">
    <property type="entry name" value="Thiolase-like"/>
    <property type="match status" value="1"/>
</dbReference>
<dbReference type="InterPro" id="IPR020616">
    <property type="entry name" value="Thiolase_N"/>
</dbReference>
<evidence type="ECO:0000259" key="3">
    <source>
        <dbReference type="Pfam" id="PF22691"/>
    </source>
</evidence>
<sequence>MTGVRVAGVGLTHFGSHPDRTGRDLFAEAALNAREDAGVPLDDIEQLNVGNFAGSLLEEQGHMAPLLAEAAGLDCPATRYEEACASAGVAVREAVRTVRSGEADVVLAGGMERMTNNDTPETTEALAIAADELFEIRAGVTFPGAYALMATAYADAFDVDEDELKTDLANVASKNHDNAIPNEYAQYQREISVQQALDAPPVAEPLGLFDCCPVTDGASAIVLVSEEYAAEHDLSAEVAVVGTGQGTDRMALQDREYLARTPAADDAAAMAYEEAGIDATDVDLAEVHDCFTIAEVLAIESLGLYEPGEGLGAARRGETRADGKRPVNLSGGLKAKGHPVGATGGSQIAEMTRLLRGDHPNSDHVADAEVGVTHNAGGTVASAVVHVLEVAE</sequence>
<gene>
    <name evidence="4" type="ORF">SY89_01547</name>
</gene>
<feature type="domain" description="Thiolase N-terminal" evidence="2">
    <location>
        <begin position="12"/>
        <end position="227"/>
    </location>
</feature>
<comment type="caution">
    <text evidence="4">The sequence shown here is derived from an EMBL/GenBank/DDBJ whole genome shotgun (WGS) entry which is preliminary data.</text>
</comment>
<dbReference type="PANTHER" id="PTHR42870:SF6">
    <property type="entry name" value="ACETYL-COA C-ACYLTRANSFERASE"/>
    <property type="match status" value="1"/>
</dbReference>
<proteinExistence type="predicted"/>
<dbReference type="PIRSF" id="PIRSF000429">
    <property type="entry name" value="Ac-CoA_Ac_transf"/>
    <property type="match status" value="1"/>
</dbReference>
<dbReference type="Pfam" id="PF00108">
    <property type="entry name" value="Thiolase_N"/>
    <property type="match status" value="1"/>
</dbReference>
<dbReference type="RefSeq" id="WP_054583656.1">
    <property type="nucleotide sequence ID" value="NZ_LGUC01000001.1"/>
</dbReference>
<evidence type="ECO:0000313" key="4">
    <source>
        <dbReference type="EMBL" id="KPN30807.1"/>
    </source>
</evidence>